<organism evidence="1 2">
    <name type="scientific">Salegentibacter salinarum</name>
    <dbReference type="NCBI Taxonomy" id="447422"/>
    <lineage>
        <taxon>Bacteria</taxon>
        <taxon>Pseudomonadati</taxon>
        <taxon>Bacteroidota</taxon>
        <taxon>Flavobacteriia</taxon>
        <taxon>Flavobacteriales</taxon>
        <taxon>Flavobacteriaceae</taxon>
        <taxon>Salegentibacter</taxon>
    </lineage>
</organism>
<dbReference type="EMBL" id="LKTS01000023">
    <property type="protein sequence ID" value="PKD18322.1"/>
    <property type="molecule type" value="Genomic_DNA"/>
</dbReference>
<dbReference type="OrthoDB" id="1350655at2"/>
<evidence type="ECO:0000313" key="2">
    <source>
        <dbReference type="Proteomes" id="UP000232673"/>
    </source>
</evidence>
<dbReference type="RefSeq" id="WP_079711954.1">
    <property type="nucleotide sequence ID" value="NZ_FUZC01000002.1"/>
</dbReference>
<dbReference type="Proteomes" id="UP000232673">
    <property type="component" value="Unassembled WGS sequence"/>
</dbReference>
<keyword evidence="2" id="KW-1185">Reference proteome</keyword>
<name>A0A2N0TU95_9FLAO</name>
<evidence type="ECO:0000313" key="1">
    <source>
        <dbReference type="EMBL" id="PKD18322.1"/>
    </source>
</evidence>
<proteinExistence type="predicted"/>
<reference evidence="1 2" key="1">
    <citation type="submission" date="2015-10" db="EMBL/GenBank/DDBJ databases">
        <title>Draft genome sequence of Salegentibacter salinarum KCTC 12975.</title>
        <authorList>
            <person name="Lin W."/>
            <person name="Zheng Q."/>
        </authorList>
    </citation>
    <scope>NUCLEOTIDE SEQUENCE [LARGE SCALE GENOMIC DNA]</scope>
    <source>
        <strain evidence="1 2">KCTC 12975</strain>
    </source>
</reference>
<gene>
    <name evidence="1" type="ORF">APR41_03995</name>
</gene>
<accession>A0A2N0TU95</accession>
<comment type="caution">
    <text evidence="1">The sequence shown here is derived from an EMBL/GenBank/DDBJ whole genome shotgun (WGS) entry which is preliminary data.</text>
</comment>
<sequence length="73" mass="8167">MLSPQGKSVLKSCIIRQNGNYLYDGLQGGQRAPVYPPNAREFYENLSKAFLGNTMTIKNLFITSEMVVRPDGK</sequence>
<dbReference type="AlphaFoldDB" id="A0A2N0TU95"/>
<protein>
    <submittedName>
        <fullName evidence="1">Uncharacterized protein</fullName>
    </submittedName>
</protein>